<evidence type="ECO:0000256" key="1">
    <source>
        <dbReference type="SAM" id="Phobius"/>
    </source>
</evidence>
<gene>
    <name evidence="2" type="ORF">TTRE_0000537601</name>
</gene>
<reference evidence="2" key="2">
    <citation type="submission" date="2014-03" db="EMBL/GenBank/DDBJ databases">
        <title>The whipworm genome and dual-species transcriptomics of an intimate host-pathogen interaction.</title>
        <authorList>
            <person name="Foth B.J."/>
            <person name="Tsai I.J."/>
            <person name="Reid A.J."/>
            <person name="Bancroft A.J."/>
            <person name="Nichol S."/>
            <person name="Tracey A."/>
            <person name="Holroyd N."/>
            <person name="Cotton J.A."/>
            <person name="Stanley E.J."/>
            <person name="Zarowiecki M."/>
            <person name="Liu J.Z."/>
            <person name="Huckvale T."/>
            <person name="Cooper P.J."/>
            <person name="Grencis R.K."/>
            <person name="Berriman M."/>
        </authorList>
    </citation>
    <scope>NUCLEOTIDE SEQUENCE [LARGE SCALE GENOMIC DNA]</scope>
</reference>
<feature type="transmembrane region" description="Helical" evidence="1">
    <location>
        <begin position="102"/>
        <end position="127"/>
    </location>
</feature>
<organism evidence="2 3">
    <name type="scientific">Trichuris trichiura</name>
    <name type="common">Whipworm</name>
    <name type="synonym">Trichocephalus trichiurus</name>
    <dbReference type="NCBI Taxonomy" id="36087"/>
    <lineage>
        <taxon>Eukaryota</taxon>
        <taxon>Metazoa</taxon>
        <taxon>Ecdysozoa</taxon>
        <taxon>Nematoda</taxon>
        <taxon>Enoplea</taxon>
        <taxon>Dorylaimia</taxon>
        <taxon>Trichinellida</taxon>
        <taxon>Trichuridae</taxon>
        <taxon>Trichuris</taxon>
    </lineage>
</organism>
<dbReference type="OrthoDB" id="10338980at2759"/>
<accession>A0A077ZA35</accession>
<dbReference type="Proteomes" id="UP000030665">
    <property type="component" value="Unassembled WGS sequence"/>
</dbReference>
<evidence type="ECO:0000313" key="2">
    <source>
        <dbReference type="EMBL" id="CDW57091.1"/>
    </source>
</evidence>
<protein>
    <submittedName>
        <fullName evidence="2">Respiratory burst oxidase protein 1</fullName>
    </submittedName>
</protein>
<dbReference type="EMBL" id="HG806117">
    <property type="protein sequence ID" value="CDW57091.1"/>
    <property type="molecule type" value="Genomic_DNA"/>
</dbReference>
<keyword evidence="3" id="KW-1185">Reference proteome</keyword>
<name>A0A077ZA35_TRITR</name>
<keyword evidence="1" id="KW-1133">Transmembrane helix</keyword>
<keyword evidence="1" id="KW-0812">Transmembrane</keyword>
<dbReference type="AlphaFoldDB" id="A0A077ZA35"/>
<reference evidence="2" key="1">
    <citation type="submission" date="2014-01" db="EMBL/GenBank/DDBJ databases">
        <authorList>
            <person name="Aslett M."/>
        </authorList>
    </citation>
    <scope>NUCLEOTIDE SEQUENCE</scope>
</reference>
<proteinExistence type="predicted"/>
<sequence>MIVEEVHWAPEFSTVNAIESSLMWMQVDDDGDSGCPCLPEPPVFNLSPPPLPVLDADFKQASGSSAPFDALTCPVEALEDNLNSFYSTMHDGYFPTVPVSPIVFVIGVVTVTALVAVSIMALAFFLARRTPKRNGIKTTAALRDNGCFHCYGQNAINSAPSPTVQESSVKSDLSCYSVRPILKGYFPNLVRISERSAQMNCPDGASAIYEEISSGYYVGSAENSTTESACFAPVVSNESTLKNLETFSSMSGNCVGQFADFMSHQNKLRCARSTSPGVTLKTGSTSGEAGYPSSKYKLTLRNDRHLNSTGFLDEVRIPSKAAVVMDGPWL</sequence>
<keyword evidence="1" id="KW-0472">Membrane</keyword>
<evidence type="ECO:0000313" key="3">
    <source>
        <dbReference type="Proteomes" id="UP000030665"/>
    </source>
</evidence>